<protein>
    <submittedName>
        <fullName evidence="1">Uncharacterized protein</fullName>
    </submittedName>
</protein>
<organism evidence="1">
    <name type="scientific">Eucalyptus grandis</name>
    <name type="common">Flooded gum</name>
    <dbReference type="NCBI Taxonomy" id="71139"/>
    <lineage>
        <taxon>Eukaryota</taxon>
        <taxon>Viridiplantae</taxon>
        <taxon>Streptophyta</taxon>
        <taxon>Embryophyta</taxon>
        <taxon>Tracheophyta</taxon>
        <taxon>Spermatophyta</taxon>
        <taxon>Magnoliopsida</taxon>
        <taxon>eudicotyledons</taxon>
        <taxon>Gunneridae</taxon>
        <taxon>Pentapetalae</taxon>
        <taxon>rosids</taxon>
        <taxon>malvids</taxon>
        <taxon>Myrtales</taxon>
        <taxon>Myrtaceae</taxon>
        <taxon>Myrtoideae</taxon>
        <taxon>Eucalypteae</taxon>
        <taxon>Eucalyptus</taxon>
    </lineage>
</organism>
<dbReference type="EMBL" id="KK198753">
    <property type="protein sequence ID" value="KCW90254.1"/>
    <property type="molecule type" value="Genomic_DNA"/>
</dbReference>
<dbReference type="InParanoid" id="A0A059DIG7"/>
<evidence type="ECO:0000313" key="1">
    <source>
        <dbReference type="EMBL" id="KCW90254.1"/>
    </source>
</evidence>
<accession>A0A059DIG7</accession>
<sequence length="102" mass="11141">MASEDARLQKVPSFPSITEAFLEVPPQPIYFPTSKCHMDMLPRQEQAKLAACPGSSIVTGSSGKSGKHTVAGVRAVQGLRWVSKSPQSEFTKIQCNWCSNFL</sequence>
<dbReference type="AlphaFoldDB" id="A0A059DIG7"/>
<name>A0A059DIG7_EUCGR</name>
<gene>
    <name evidence="1" type="ORF">EUGRSUZ_A02406</name>
</gene>
<dbReference type="Gramene" id="KCW90254">
    <property type="protein sequence ID" value="KCW90254"/>
    <property type="gene ID" value="EUGRSUZ_A02406"/>
</dbReference>
<reference evidence="1" key="1">
    <citation type="submission" date="2013-07" db="EMBL/GenBank/DDBJ databases">
        <title>The genome of Eucalyptus grandis.</title>
        <authorList>
            <person name="Schmutz J."/>
            <person name="Hayes R."/>
            <person name="Myburg A."/>
            <person name="Tuskan G."/>
            <person name="Grattapaglia D."/>
            <person name="Rokhsar D.S."/>
        </authorList>
    </citation>
    <scope>NUCLEOTIDE SEQUENCE</scope>
    <source>
        <tissue evidence="1">Leaf extractions</tissue>
    </source>
</reference>
<proteinExistence type="predicted"/>